<evidence type="ECO:0000259" key="1">
    <source>
        <dbReference type="PROSITE" id="PS50011"/>
    </source>
</evidence>
<dbReference type="InterPro" id="IPR001245">
    <property type="entry name" value="Ser-Thr/Tyr_kinase_cat_dom"/>
</dbReference>
<reference evidence="2 3" key="1">
    <citation type="submission" date="2021-02" db="EMBL/GenBank/DDBJ databases">
        <title>Plant Genome Project.</title>
        <authorList>
            <person name="Zhang R.-G."/>
        </authorList>
    </citation>
    <scope>NUCLEOTIDE SEQUENCE [LARGE SCALE GENOMIC DNA]</scope>
    <source>
        <tissue evidence="2">Leaves</tissue>
    </source>
</reference>
<dbReference type="PANTHER" id="PTHR48055">
    <property type="entry name" value="LEUCINE-RICH REPEAT RECEPTOR PROTEIN KINASE EMS1"/>
    <property type="match status" value="1"/>
</dbReference>
<keyword evidence="3" id="KW-1185">Reference proteome</keyword>
<evidence type="ECO:0000313" key="3">
    <source>
        <dbReference type="Proteomes" id="UP000827721"/>
    </source>
</evidence>
<dbReference type="Proteomes" id="UP000827721">
    <property type="component" value="Unassembled WGS sequence"/>
</dbReference>
<protein>
    <recommendedName>
        <fullName evidence="1">Protein kinase domain-containing protein</fullName>
    </recommendedName>
</protein>
<proteinExistence type="predicted"/>
<dbReference type="InterPro" id="IPR051564">
    <property type="entry name" value="LRR_receptor-like_kinase"/>
</dbReference>
<organism evidence="2 3">
    <name type="scientific">Xanthoceras sorbifolium</name>
    <dbReference type="NCBI Taxonomy" id="99658"/>
    <lineage>
        <taxon>Eukaryota</taxon>
        <taxon>Viridiplantae</taxon>
        <taxon>Streptophyta</taxon>
        <taxon>Embryophyta</taxon>
        <taxon>Tracheophyta</taxon>
        <taxon>Spermatophyta</taxon>
        <taxon>Magnoliopsida</taxon>
        <taxon>eudicotyledons</taxon>
        <taxon>Gunneridae</taxon>
        <taxon>Pentapetalae</taxon>
        <taxon>rosids</taxon>
        <taxon>malvids</taxon>
        <taxon>Sapindales</taxon>
        <taxon>Sapindaceae</taxon>
        <taxon>Xanthoceroideae</taxon>
        <taxon>Xanthoceras</taxon>
    </lineage>
</organism>
<gene>
    <name evidence="2" type="ORF">JRO89_XS12G0062300</name>
</gene>
<dbReference type="PANTHER" id="PTHR48055:SF55">
    <property type="entry name" value="PROTEIN KINASE DOMAIN-CONTAINING PROTEIN"/>
    <property type="match status" value="1"/>
</dbReference>
<comment type="caution">
    <text evidence="2">The sequence shown here is derived from an EMBL/GenBank/DDBJ whole genome shotgun (WGS) entry which is preliminary data.</text>
</comment>
<dbReference type="Pfam" id="PF07714">
    <property type="entry name" value="PK_Tyr_Ser-Thr"/>
    <property type="match status" value="1"/>
</dbReference>
<accession>A0ABQ8HBF1</accession>
<name>A0ABQ8HBF1_9ROSI</name>
<dbReference type="Gene3D" id="1.10.510.10">
    <property type="entry name" value="Transferase(Phosphotransferase) domain 1"/>
    <property type="match status" value="1"/>
</dbReference>
<dbReference type="SUPFAM" id="SSF56112">
    <property type="entry name" value="Protein kinase-like (PK-like)"/>
    <property type="match status" value="1"/>
</dbReference>
<dbReference type="InterPro" id="IPR011009">
    <property type="entry name" value="Kinase-like_dom_sf"/>
</dbReference>
<evidence type="ECO:0000313" key="2">
    <source>
        <dbReference type="EMBL" id="KAH7553823.1"/>
    </source>
</evidence>
<sequence>MQCLRSIRHRNILRIILACSSTDHEGKDFKALVFEFMSNGSLDQWLHLSAEEQHRNKKLSIIQTLNIAIDVAFALDYLHHDCETPIIHCNLKPSNVLLVEDMTAHVGDFGLARFLFETSNSPSKNQPISVGLKGSIGYIPPEYMGCHFSILGDIYSYGKLLLEMFTGKRPTDSEFKDDLSICSFVLMALPDHAMDTIDPSMLLEEENDDKRNPTCIKERAIITK</sequence>
<feature type="domain" description="Protein kinase" evidence="1">
    <location>
        <begin position="1"/>
        <end position="224"/>
    </location>
</feature>
<dbReference type="EMBL" id="JAFEMO010000012">
    <property type="protein sequence ID" value="KAH7553823.1"/>
    <property type="molecule type" value="Genomic_DNA"/>
</dbReference>
<dbReference type="PROSITE" id="PS50011">
    <property type="entry name" value="PROTEIN_KINASE_DOM"/>
    <property type="match status" value="1"/>
</dbReference>
<dbReference type="InterPro" id="IPR000719">
    <property type="entry name" value="Prot_kinase_dom"/>
</dbReference>